<dbReference type="GO" id="GO:0051224">
    <property type="term" value="P:negative regulation of protein transport"/>
    <property type="evidence" value="ECO:0007669"/>
    <property type="project" value="UniProtKB-UniRule"/>
</dbReference>
<evidence type="ECO:0000256" key="2">
    <source>
        <dbReference type="ARBA" id="ARBA00022490"/>
    </source>
</evidence>
<comment type="caution">
    <text evidence="5">The sequence shown here is derived from an EMBL/GenBank/DDBJ whole genome shotgun (WGS) entry which is preliminary data.</text>
</comment>
<evidence type="ECO:0000256" key="1">
    <source>
        <dbReference type="ARBA" id="ARBA00004496"/>
    </source>
</evidence>
<evidence type="ECO:0000256" key="3">
    <source>
        <dbReference type="ARBA" id="ARBA00023186"/>
    </source>
</evidence>
<keyword evidence="3 4" id="KW-0143">Chaperone</keyword>
<dbReference type="GO" id="GO:0005737">
    <property type="term" value="C:cytoplasm"/>
    <property type="evidence" value="ECO:0007669"/>
    <property type="project" value="UniProtKB-SubCell"/>
</dbReference>
<dbReference type="Proteomes" id="UP000253975">
    <property type="component" value="Unassembled WGS sequence"/>
</dbReference>
<dbReference type="InterPro" id="IPR005623">
    <property type="entry name" value="Chaperone_NapD_NO3_reduct"/>
</dbReference>
<dbReference type="AlphaFoldDB" id="A0A369LHR4"/>
<keyword evidence="2 4" id="KW-0963">Cytoplasm</keyword>
<comment type="subcellular location">
    <subcellularLocation>
        <location evidence="1 4">Cytoplasm</location>
    </subcellularLocation>
</comment>
<dbReference type="PANTHER" id="PTHR38603:SF1">
    <property type="entry name" value="CHAPERONE NAPD"/>
    <property type="match status" value="1"/>
</dbReference>
<dbReference type="Pfam" id="PF03927">
    <property type="entry name" value="NapD"/>
    <property type="match status" value="1"/>
</dbReference>
<comment type="function">
    <text evidence="4">Chaperone for NapA, the catalytic subunit of the periplasmic nitrate reductase. It binds directly and specifically to the twin-arginine signal peptide of NapA, preventing premature interaction with the Tat translocase and premature export.</text>
</comment>
<proteinExistence type="inferred from homology"/>
<dbReference type="Gene3D" id="3.30.70.920">
    <property type="match status" value="1"/>
</dbReference>
<protein>
    <recommendedName>
        <fullName evidence="4">Chaperone NapD</fullName>
    </recommendedName>
    <alternativeName>
        <fullName evidence="4">NapA signal peptide-binding chaperone NapD</fullName>
    </alternativeName>
</protein>
<dbReference type="GO" id="GO:0005048">
    <property type="term" value="F:signal sequence binding"/>
    <property type="evidence" value="ECO:0007669"/>
    <property type="project" value="UniProtKB-UniRule"/>
</dbReference>
<gene>
    <name evidence="4" type="primary">napD</name>
    <name evidence="5" type="ORF">C1881_06560</name>
</gene>
<evidence type="ECO:0000256" key="4">
    <source>
        <dbReference type="HAMAP-Rule" id="MF_02200"/>
    </source>
</evidence>
<sequence length="82" mass="8709">MTISSLIVECAPEACDAVAAELSMRDGVEVHGIDAKQGKVVVTVEADGIDESHRIASDFVSIDTVRGVDLVYANFEDDNLGK</sequence>
<accession>A0A369LHR4</accession>
<evidence type="ECO:0000313" key="6">
    <source>
        <dbReference type="Proteomes" id="UP000253975"/>
    </source>
</evidence>
<dbReference type="HAMAP" id="MF_02200">
    <property type="entry name" value="NapD"/>
    <property type="match status" value="1"/>
</dbReference>
<reference evidence="5 6" key="1">
    <citation type="journal article" date="2018" name="Elife">
        <title>Discovery and characterization of a prevalent human gut bacterial enzyme sufficient for the inactivation of a family of plant toxins.</title>
        <authorList>
            <person name="Koppel N."/>
            <person name="Bisanz J.E."/>
            <person name="Pandelia M.E."/>
            <person name="Turnbaugh P.J."/>
            <person name="Balskus E.P."/>
        </authorList>
    </citation>
    <scope>NUCLEOTIDE SEQUENCE [LARGE SCALE GENOMIC DNA]</scope>
    <source>
        <strain evidence="5 6">OB21 GAM31</strain>
    </source>
</reference>
<comment type="subunit">
    <text evidence="4">Interacts with the cytoplasmic NapA precursor.</text>
</comment>
<evidence type="ECO:0000313" key="5">
    <source>
        <dbReference type="EMBL" id="RDB58219.1"/>
    </source>
</evidence>
<comment type="similarity">
    <text evidence="4">Belongs to the NapD family.</text>
</comment>
<organism evidence="5 6">
    <name type="scientific">Slackia isoflavoniconvertens</name>
    <dbReference type="NCBI Taxonomy" id="572010"/>
    <lineage>
        <taxon>Bacteria</taxon>
        <taxon>Bacillati</taxon>
        <taxon>Actinomycetota</taxon>
        <taxon>Coriobacteriia</taxon>
        <taxon>Eggerthellales</taxon>
        <taxon>Eggerthellaceae</taxon>
        <taxon>Slackia</taxon>
    </lineage>
</organism>
<dbReference type="PANTHER" id="PTHR38603">
    <property type="entry name" value="CHAPERONE NAPD"/>
    <property type="match status" value="1"/>
</dbReference>
<name>A0A369LHR4_9ACTN</name>
<dbReference type="EMBL" id="PPTO01000009">
    <property type="protein sequence ID" value="RDB58219.1"/>
    <property type="molecule type" value="Genomic_DNA"/>
</dbReference>
<dbReference type="RefSeq" id="WP_114615727.1">
    <property type="nucleotide sequence ID" value="NZ_CALIRK010000005.1"/>
</dbReference>